<sequence>MSRYLLALAASTILCTSPGLAWQDAEAADGASAGWDVANPGLEMRQVPLNVTEGTWMSLDVSPDGQTIAFDLLGDIYTIPVTGGEATNIASGMPWEIQPRFSPDGSQIAFTSDRGGGDNIWIMNADGSDAAALTDESFRLLNNPTWHPHGRYIAARKHFTTQRSAGVGEIWMYHVLGGAGVQLVERPNESFQKELGEPMFSPDGRYVYYTMNVTPGNSFIYAQDSNTNLFDILRYDLETGETATAVSGAGGAVRPTPSPDGRYMAFVRRERIQSTLYIKDLHSGEERRLVENLDQDMQETWGVTGMYPNMDWMPDSQSIVYWAGGQIHRVDLASGTVSDIPFSVNDTRDIVDPPRPQVEVAPATFETRMPRFATASPDGSQIVFESLGQLWVRAASGDAAPRRLTNNNGDRRELFPSWSADGRTIVFATWDDQALGSIRTISARGGRETVVTSEPGHYRRPRFSPDGNTIVFEKGSGGYLTAAEWSEAPGVYTIAARGGAMSLVTESGSSPQFANRNDRIFVTRGGDGASLVSMDLNGANERIHATGELVTEYEVSPAGDHVAFRQNYDVFVTPLLPGPQAVGGSRTSGALPTSELSGNGGTYFHWSDGGQQVNWTMGPVFYSARIEDFRPNPNAEEGEGYTPPTEGVDLSMTVTADQPTGITALVGARIITMAGEDGGVIENGTILIDGNRISAVGADIEVPEGARVVDVTGHTITPGFIDSHAHGPQGTDDLIPEQNWSEIAHLAFGVTTTHNPSSRASQIFSASEYQRAGRLLAPRIYSSGEIVYGARAPSVYAEINSLDDAEQHVFRLAAQGAHSIKNYNQPRRDQRQQVVAAGIEADLLVVPEGGSNYHMDMSLIADGNSSLEHNLPVSAIYEDVISLYAQTQVAYSPTLVVTYGGLAGDPYWRQATDVWLHPILSRHVPPRILQANNVRRTTAPETDFVDDDSARVAHRLMQAGVDVVIGAHGQEEGLASHWEMWSLARGGWSPLEALQAATVMPARHLGFDADIGSLEVGKLADLVIMRANPLDDIGNTDEIDFVMLNGRLYDAETMNETVTGDNDRQPYFWE</sequence>
<feature type="chain" id="PRO_5011701713" evidence="2">
    <location>
        <begin position="22"/>
        <end position="1070"/>
    </location>
</feature>
<evidence type="ECO:0000259" key="3">
    <source>
        <dbReference type="Pfam" id="PF01979"/>
    </source>
</evidence>
<dbReference type="InterPro" id="IPR006680">
    <property type="entry name" value="Amidohydro-rel"/>
</dbReference>
<gene>
    <name evidence="4" type="ORF">SAMN04488568_11221</name>
</gene>
<feature type="signal peptide" evidence="2">
    <location>
        <begin position="1"/>
        <end position="21"/>
    </location>
</feature>
<dbReference type="PANTHER" id="PTHR36842:SF1">
    <property type="entry name" value="PROTEIN TOLB"/>
    <property type="match status" value="1"/>
</dbReference>
<dbReference type="STRING" id="144026.SAMN04488568_11221"/>
<comment type="similarity">
    <text evidence="1">Belongs to the TolB family.</text>
</comment>
<evidence type="ECO:0000256" key="1">
    <source>
        <dbReference type="ARBA" id="ARBA00009820"/>
    </source>
</evidence>
<dbReference type="InterPro" id="IPR032466">
    <property type="entry name" value="Metal_Hydrolase"/>
</dbReference>
<dbReference type="Gene3D" id="3.30.110.90">
    <property type="entry name" value="Amidohydrolase"/>
    <property type="match status" value="1"/>
</dbReference>
<dbReference type="Gene3D" id="3.40.50.10910">
    <property type="entry name" value="Amidohydrolase"/>
    <property type="match status" value="1"/>
</dbReference>
<keyword evidence="5" id="KW-1185">Reference proteome</keyword>
<dbReference type="Gene3D" id="1.20.58.520">
    <property type="entry name" value="Amidohydrolase"/>
    <property type="match status" value="1"/>
</dbReference>
<dbReference type="Pfam" id="PF07676">
    <property type="entry name" value="PD40"/>
    <property type="match status" value="5"/>
</dbReference>
<dbReference type="RefSeq" id="WP_091770391.1">
    <property type="nucleotide sequence ID" value="NZ_FNHG01000012.1"/>
</dbReference>
<proteinExistence type="inferred from homology"/>
<dbReference type="SUPFAM" id="SSF51338">
    <property type="entry name" value="Composite domain of metallo-dependent hydrolases"/>
    <property type="match status" value="1"/>
</dbReference>
<dbReference type="Gene3D" id="2.30.40.10">
    <property type="entry name" value="Urease, subunit C, domain 1"/>
    <property type="match status" value="1"/>
</dbReference>
<name>A0A1G9TIV7_9PROT</name>
<dbReference type="Pfam" id="PF01979">
    <property type="entry name" value="Amidohydro_1"/>
    <property type="match status" value="1"/>
</dbReference>
<dbReference type="OrthoDB" id="9758793at2"/>
<dbReference type="Proteomes" id="UP000199759">
    <property type="component" value="Unassembled WGS sequence"/>
</dbReference>
<dbReference type="EMBL" id="FNHG01000012">
    <property type="protein sequence ID" value="SDM47641.1"/>
    <property type="molecule type" value="Genomic_DNA"/>
</dbReference>
<dbReference type="SUPFAM" id="SSF51556">
    <property type="entry name" value="Metallo-dependent hydrolases"/>
    <property type="match status" value="1"/>
</dbReference>
<evidence type="ECO:0000313" key="4">
    <source>
        <dbReference type="EMBL" id="SDM47641.1"/>
    </source>
</evidence>
<evidence type="ECO:0000313" key="5">
    <source>
        <dbReference type="Proteomes" id="UP000199759"/>
    </source>
</evidence>
<reference evidence="4 5" key="1">
    <citation type="submission" date="2016-10" db="EMBL/GenBank/DDBJ databases">
        <authorList>
            <person name="de Groot N.N."/>
        </authorList>
    </citation>
    <scope>NUCLEOTIDE SEQUENCE [LARGE SCALE GENOMIC DNA]</scope>
    <source>
        <strain evidence="4 5">DSM 16077</strain>
    </source>
</reference>
<dbReference type="InterPro" id="IPR011042">
    <property type="entry name" value="6-blade_b-propeller_TolB-like"/>
</dbReference>
<dbReference type="InterPro" id="IPR011059">
    <property type="entry name" value="Metal-dep_hydrolase_composite"/>
</dbReference>
<dbReference type="AlphaFoldDB" id="A0A1G9TIV7"/>
<dbReference type="PANTHER" id="PTHR36842">
    <property type="entry name" value="PROTEIN TOLB HOMOLOG"/>
    <property type="match status" value="1"/>
</dbReference>
<dbReference type="GO" id="GO:0016810">
    <property type="term" value="F:hydrolase activity, acting on carbon-nitrogen (but not peptide) bonds"/>
    <property type="evidence" value="ECO:0007669"/>
    <property type="project" value="InterPro"/>
</dbReference>
<dbReference type="SUPFAM" id="SSF82171">
    <property type="entry name" value="DPP6 N-terminal domain-like"/>
    <property type="match status" value="2"/>
</dbReference>
<dbReference type="InterPro" id="IPR011659">
    <property type="entry name" value="WD40"/>
</dbReference>
<protein>
    <submittedName>
        <fullName evidence="4">Imidazolonepropionase</fullName>
    </submittedName>
</protein>
<evidence type="ECO:0000256" key="2">
    <source>
        <dbReference type="SAM" id="SignalP"/>
    </source>
</evidence>
<accession>A0A1G9TIV7</accession>
<organism evidence="4 5">
    <name type="scientific">Maricaulis salignorans</name>
    <dbReference type="NCBI Taxonomy" id="144026"/>
    <lineage>
        <taxon>Bacteria</taxon>
        <taxon>Pseudomonadati</taxon>
        <taxon>Pseudomonadota</taxon>
        <taxon>Alphaproteobacteria</taxon>
        <taxon>Maricaulales</taxon>
        <taxon>Maricaulaceae</taxon>
        <taxon>Maricaulis</taxon>
    </lineage>
</organism>
<dbReference type="Gene3D" id="2.120.10.30">
    <property type="entry name" value="TolB, C-terminal domain"/>
    <property type="match status" value="3"/>
</dbReference>
<keyword evidence="2" id="KW-0732">Signal</keyword>
<feature type="domain" description="Amidohydrolase-related" evidence="3">
    <location>
        <begin position="940"/>
        <end position="1048"/>
    </location>
</feature>